<feature type="compositionally biased region" description="Polar residues" evidence="1">
    <location>
        <begin position="165"/>
        <end position="175"/>
    </location>
</feature>
<organism evidence="2">
    <name type="scientific">freshwater metagenome</name>
    <dbReference type="NCBI Taxonomy" id="449393"/>
    <lineage>
        <taxon>unclassified sequences</taxon>
        <taxon>metagenomes</taxon>
        <taxon>ecological metagenomes</taxon>
    </lineage>
</organism>
<accession>A0A6J6RPG4</accession>
<protein>
    <submittedName>
        <fullName evidence="2">Unannotated protein</fullName>
    </submittedName>
</protein>
<gene>
    <name evidence="2" type="ORF">UFOPK2624_01940</name>
</gene>
<dbReference type="AlphaFoldDB" id="A0A6J6RPG4"/>
<evidence type="ECO:0000256" key="1">
    <source>
        <dbReference type="SAM" id="MobiDB-lite"/>
    </source>
</evidence>
<feature type="region of interest" description="Disordered" evidence="1">
    <location>
        <begin position="79"/>
        <end position="175"/>
    </location>
</feature>
<reference evidence="2" key="1">
    <citation type="submission" date="2020-05" db="EMBL/GenBank/DDBJ databases">
        <authorList>
            <person name="Chiriac C."/>
            <person name="Salcher M."/>
            <person name="Ghai R."/>
            <person name="Kavagutti S V."/>
        </authorList>
    </citation>
    <scope>NUCLEOTIDE SEQUENCE</scope>
</reference>
<sequence length="175" mass="19865">MGPHAPTHEADRNAREHNERVTEDGLTGECREDVGHQTECRQDHQVHLGVTEDPEQVLPQKRIGALRHIEEVGVETTIEHQQHLSRCQNGNSEEQQELGNQRHPSEDRHSHKGHARCAHIKHRDNEVHGAGKRCDTSDDETKVPEIDAMSWRENHATVRRVHEPTTVSAATEQPT</sequence>
<dbReference type="EMBL" id="CAEZXY010000144">
    <property type="protein sequence ID" value="CAB4724413.1"/>
    <property type="molecule type" value="Genomic_DNA"/>
</dbReference>
<feature type="region of interest" description="Disordered" evidence="1">
    <location>
        <begin position="1"/>
        <end position="29"/>
    </location>
</feature>
<feature type="compositionally biased region" description="Basic residues" evidence="1">
    <location>
        <begin position="110"/>
        <end position="122"/>
    </location>
</feature>
<feature type="compositionally biased region" description="Basic and acidic residues" evidence="1">
    <location>
        <begin position="123"/>
        <end position="163"/>
    </location>
</feature>
<name>A0A6J6RPG4_9ZZZZ</name>
<evidence type="ECO:0000313" key="2">
    <source>
        <dbReference type="EMBL" id="CAB4724413.1"/>
    </source>
</evidence>
<feature type="compositionally biased region" description="Polar residues" evidence="1">
    <location>
        <begin position="84"/>
        <end position="99"/>
    </location>
</feature>
<proteinExistence type="predicted"/>